<dbReference type="EMBL" id="UZAL01002823">
    <property type="protein sequence ID" value="VDO84841.1"/>
    <property type="molecule type" value="Genomic_DNA"/>
</dbReference>
<evidence type="ECO:0000313" key="1">
    <source>
        <dbReference type="EMBL" id="VDO84841.1"/>
    </source>
</evidence>
<protein>
    <submittedName>
        <fullName evidence="1">Uncharacterized protein</fullName>
    </submittedName>
</protein>
<dbReference type="AlphaFoldDB" id="A0A183NJ89"/>
<gene>
    <name evidence="1" type="ORF">SMTD_LOCUS2175</name>
</gene>
<proteinExistence type="predicted"/>
<sequence length="115" mass="13251">MQWPNSFQIGSLPPIYQCSTDYSETYQDGSIHTGYVSQLSNTIQAQSRNETIKLRKSNTISFSDEKQIIYDEDDDSVENSSVVNKAYTSCTIYRPTEKYKTKDSNSRINLYPRII</sequence>
<accession>A0A183NJ89</accession>
<dbReference type="Proteomes" id="UP000269396">
    <property type="component" value="Unassembled WGS sequence"/>
</dbReference>
<name>A0A183NJ89_9TREM</name>
<keyword evidence="2" id="KW-1185">Reference proteome</keyword>
<organism evidence="1 2">
    <name type="scientific">Schistosoma mattheei</name>
    <dbReference type="NCBI Taxonomy" id="31246"/>
    <lineage>
        <taxon>Eukaryota</taxon>
        <taxon>Metazoa</taxon>
        <taxon>Spiralia</taxon>
        <taxon>Lophotrochozoa</taxon>
        <taxon>Platyhelminthes</taxon>
        <taxon>Trematoda</taxon>
        <taxon>Digenea</taxon>
        <taxon>Strigeidida</taxon>
        <taxon>Schistosomatoidea</taxon>
        <taxon>Schistosomatidae</taxon>
        <taxon>Schistosoma</taxon>
    </lineage>
</organism>
<evidence type="ECO:0000313" key="2">
    <source>
        <dbReference type="Proteomes" id="UP000269396"/>
    </source>
</evidence>
<reference evidence="1 2" key="1">
    <citation type="submission" date="2018-11" db="EMBL/GenBank/DDBJ databases">
        <authorList>
            <consortium name="Pathogen Informatics"/>
        </authorList>
    </citation>
    <scope>NUCLEOTIDE SEQUENCE [LARGE SCALE GENOMIC DNA]</scope>
    <source>
        <strain>Denwood</strain>
        <strain evidence="2">Zambia</strain>
    </source>
</reference>